<organism evidence="1 2">
    <name type="scientific">Candidatus Entotheonella gemina</name>
    <dbReference type="NCBI Taxonomy" id="1429439"/>
    <lineage>
        <taxon>Bacteria</taxon>
        <taxon>Pseudomonadati</taxon>
        <taxon>Nitrospinota/Tectimicrobiota group</taxon>
        <taxon>Candidatus Tectimicrobiota</taxon>
        <taxon>Candidatus Entotheonellia</taxon>
        <taxon>Candidatus Entotheonellales</taxon>
        <taxon>Candidatus Entotheonellaceae</taxon>
        <taxon>Candidatus Entotheonella</taxon>
    </lineage>
</organism>
<accession>W4L987</accession>
<protein>
    <submittedName>
        <fullName evidence="1">Uncharacterized protein</fullName>
    </submittedName>
</protein>
<dbReference type="AlphaFoldDB" id="W4L987"/>
<sequence length="122" mass="13941">MLETRRQPTLHLDADTSSKALHQALLPHGYDVTRPPNDWMPQDADDEAQLLGTTAHGRIIVTYHVKDFIALGQQYTMHAGIVLAAQRSWRLSTLISALERLIVETSAEEWIGQVRWLNQWRT</sequence>
<evidence type="ECO:0000313" key="2">
    <source>
        <dbReference type="Proteomes" id="UP000019140"/>
    </source>
</evidence>
<name>W4L987_9BACT</name>
<reference evidence="1 2" key="1">
    <citation type="journal article" date="2014" name="Nature">
        <title>An environmental bacterial taxon with a large and distinct metabolic repertoire.</title>
        <authorList>
            <person name="Wilson M.C."/>
            <person name="Mori T."/>
            <person name="Ruckert C."/>
            <person name="Uria A.R."/>
            <person name="Helf M.J."/>
            <person name="Takada K."/>
            <person name="Gernert C."/>
            <person name="Steffens U.A."/>
            <person name="Heycke N."/>
            <person name="Schmitt S."/>
            <person name="Rinke C."/>
            <person name="Helfrich E.J."/>
            <person name="Brachmann A.O."/>
            <person name="Gurgui C."/>
            <person name="Wakimoto T."/>
            <person name="Kracht M."/>
            <person name="Crusemann M."/>
            <person name="Hentschel U."/>
            <person name="Abe I."/>
            <person name="Matsunaga S."/>
            <person name="Kalinowski J."/>
            <person name="Takeyama H."/>
            <person name="Piel J."/>
        </authorList>
    </citation>
    <scope>NUCLEOTIDE SEQUENCE [LARGE SCALE GENOMIC DNA]</scope>
    <source>
        <strain evidence="2">TSY2</strain>
    </source>
</reference>
<dbReference type="Proteomes" id="UP000019140">
    <property type="component" value="Unassembled WGS sequence"/>
</dbReference>
<keyword evidence="2" id="KW-1185">Reference proteome</keyword>
<gene>
    <name evidence="1" type="ORF">ETSY2_49455</name>
</gene>
<dbReference type="HOGENOM" id="CLU_159245_0_0_7"/>
<proteinExistence type="predicted"/>
<dbReference type="EMBL" id="AZHX01002432">
    <property type="protein sequence ID" value="ETW94653.1"/>
    <property type="molecule type" value="Genomic_DNA"/>
</dbReference>
<comment type="caution">
    <text evidence="1">The sequence shown here is derived from an EMBL/GenBank/DDBJ whole genome shotgun (WGS) entry which is preliminary data.</text>
</comment>
<evidence type="ECO:0000313" key="1">
    <source>
        <dbReference type="EMBL" id="ETW94653.1"/>
    </source>
</evidence>